<dbReference type="EMBL" id="QZKU01000077">
    <property type="protein sequence ID" value="RJP20383.1"/>
    <property type="molecule type" value="Genomic_DNA"/>
</dbReference>
<sequence>MTLELSSQKLELDDEVQLSYFVNHKNRKASRVGHAKLIDISEAGLCMEISPYDSDLFLESQGRLFIMSTQVEMQVFCRSHPINVSMTGVIRWFKQKKEFGDMPDNENIFVGVIFPFASGSQRKTIVDLVGHLKNDVVKCGECGATISADVFICYHCGSRPVRKRSVLKKMILGFLGNSDSP</sequence>
<gene>
    <name evidence="1" type="ORF">C4520_11415</name>
</gene>
<evidence type="ECO:0000313" key="2">
    <source>
        <dbReference type="Proteomes" id="UP000265882"/>
    </source>
</evidence>
<proteinExistence type="predicted"/>
<accession>A0A3A4NHS6</accession>
<comment type="caution">
    <text evidence="1">The sequence shown here is derived from an EMBL/GenBank/DDBJ whole genome shotgun (WGS) entry which is preliminary data.</text>
</comment>
<evidence type="ECO:0008006" key="3">
    <source>
        <dbReference type="Google" id="ProtNLM"/>
    </source>
</evidence>
<protein>
    <recommendedName>
        <fullName evidence="3">PilZ domain-containing protein</fullName>
    </recommendedName>
</protein>
<name>A0A3A4NHS6_ABYX5</name>
<evidence type="ECO:0000313" key="1">
    <source>
        <dbReference type="EMBL" id="RJP20383.1"/>
    </source>
</evidence>
<organism evidence="1 2">
    <name type="scientific">Abyssobacteria bacterium (strain SURF_5)</name>
    <dbReference type="NCBI Taxonomy" id="2093360"/>
    <lineage>
        <taxon>Bacteria</taxon>
        <taxon>Pseudomonadati</taxon>
        <taxon>Candidatus Hydrogenedentota</taxon>
        <taxon>Candidatus Abyssobacteria</taxon>
    </lineage>
</organism>
<dbReference type="AlphaFoldDB" id="A0A3A4NHS6"/>
<reference evidence="1 2" key="1">
    <citation type="journal article" date="2017" name="ISME J.">
        <title>Energy and carbon metabolisms in a deep terrestrial subsurface fluid microbial community.</title>
        <authorList>
            <person name="Momper L."/>
            <person name="Jungbluth S.P."/>
            <person name="Lee M.D."/>
            <person name="Amend J.P."/>
        </authorList>
    </citation>
    <scope>NUCLEOTIDE SEQUENCE [LARGE SCALE GENOMIC DNA]</scope>
    <source>
        <strain evidence="1">SURF_5</strain>
    </source>
</reference>
<dbReference type="Proteomes" id="UP000265882">
    <property type="component" value="Unassembled WGS sequence"/>
</dbReference>